<gene>
    <name evidence="2" type="ORF">E4635_02235</name>
</gene>
<dbReference type="SUPFAM" id="SSF50956">
    <property type="entry name" value="Thermostable phytase (3-phytase)"/>
    <property type="match status" value="1"/>
</dbReference>
<dbReference type="Gene3D" id="2.120.10.30">
    <property type="entry name" value="TolB, C-terminal domain"/>
    <property type="match status" value="1"/>
</dbReference>
<dbReference type="RefSeq" id="WP_135524979.1">
    <property type="nucleotide sequence ID" value="NZ_SRLH01000001.1"/>
</dbReference>
<organism evidence="2 3">
    <name type="scientific">Flavobacterium humi</name>
    <dbReference type="NCBI Taxonomy" id="2562683"/>
    <lineage>
        <taxon>Bacteria</taxon>
        <taxon>Pseudomonadati</taxon>
        <taxon>Bacteroidota</taxon>
        <taxon>Flavobacteriia</taxon>
        <taxon>Flavobacteriales</taxon>
        <taxon>Flavobacteriaceae</taxon>
        <taxon>Flavobacterium</taxon>
    </lineage>
</organism>
<dbReference type="AlphaFoldDB" id="A0A4Z0LCZ3"/>
<dbReference type="OrthoDB" id="8696437at2"/>
<evidence type="ECO:0000313" key="3">
    <source>
        <dbReference type="Proteomes" id="UP000297407"/>
    </source>
</evidence>
<comment type="caution">
    <text evidence="2">The sequence shown here is derived from an EMBL/GenBank/DDBJ whole genome shotgun (WGS) entry which is preliminary data.</text>
</comment>
<reference evidence="2 3" key="1">
    <citation type="submission" date="2019-04" db="EMBL/GenBank/DDBJ databases">
        <title>Flavobacterium sp. strain DS2-A Genome sequencing and assembly.</title>
        <authorList>
            <person name="Kim I."/>
        </authorList>
    </citation>
    <scope>NUCLEOTIDE SEQUENCE [LARGE SCALE GENOMIC DNA]</scope>
    <source>
        <strain evidence="2 3">DS2-A</strain>
    </source>
</reference>
<protein>
    <submittedName>
        <fullName evidence="2">Phytase</fullName>
    </submittedName>
</protein>
<dbReference type="EMBL" id="SRLH01000001">
    <property type="protein sequence ID" value="TGD59772.1"/>
    <property type="molecule type" value="Genomic_DNA"/>
</dbReference>
<dbReference type="Proteomes" id="UP000297407">
    <property type="component" value="Unassembled WGS sequence"/>
</dbReference>
<dbReference type="InterPro" id="IPR003431">
    <property type="entry name" value="B-propeller_Phytase"/>
</dbReference>
<dbReference type="PROSITE" id="PS51662">
    <property type="entry name" value="BP_PHYTASE"/>
    <property type="match status" value="1"/>
</dbReference>
<sequence>MKKYSLLFVAITALCSCREEKPAMPITPDAITQKTINDTDDPAIWVNPQDASKSIIFGTDKETNGAIYAFDLQGKIIESKTLRGMKRPNNVDLAYDFKINDTSKVAILAFAEREKQQIRVFSVPDMKPLDNGGIKVFEDATLPDFKLPMGIALYHSPVSGKMYAVVGRKTGPKQNYLYQYELQAQAGQIKAVLVRKFGDFSGKKEIEAIAVDSENGFIYYSDEEFGVRKYYAEPSKGNQEIAIFGQDKFLTDIEGIAVAKTSEKGGYLIISDQQRGLFNVFDRESNQFIKAINLTTVETDGCDVVTADLGGKYTKGIFVAMNDSKEFYLYSFGKILQEIEK</sequence>
<dbReference type="InterPro" id="IPR011042">
    <property type="entry name" value="6-blade_b-propeller_TolB-like"/>
</dbReference>
<evidence type="ECO:0000259" key="1">
    <source>
        <dbReference type="PROSITE" id="PS51662"/>
    </source>
</evidence>
<dbReference type="GO" id="GO:0016158">
    <property type="term" value="F:inositol hexakisphosphate 3-phosphatase activity"/>
    <property type="evidence" value="ECO:0007669"/>
    <property type="project" value="InterPro"/>
</dbReference>
<name>A0A4Z0LCZ3_9FLAO</name>
<evidence type="ECO:0000313" key="2">
    <source>
        <dbReference type="EMBL" id="TGD59772.1"/>
    </source>
</evidence>
<keyword evidence="3" id="KW-1185">Reference proteome</keyword>
<dbReference type="Pfam" id="PF02333">
    <property type="entry name" value="Phytase"/>
    <property type="match status" value="1"/>
</dbReference>
<proteinExistence type="predicted"/>
<accession>A0A4Z0LCZ3</accession>
<feature type="domain" description="BPP" evidence="1">
    <location>
        <begin position="16"/>
        <end position="339"/>
    </location>
</feature>
<dbReference type="PROSITE" id="PS51257">
    <property type="entry name" value="PROKAR_LIPOPROTEIN"/>
    <property type="match status" value="1"/>
</dbReference>